<feature type="coiled-coil region" evidence="3">
    <location>
        <begin position="354"/>
        <end position="381"/>
    </location>
</feature>
<dbReference type="EMBL" id="BMGJ01000002">
    <property type="protein sequence ID" value="GGD55081.1"/>
    <property type="molecule type" value="Genomic_DNA"/>
</dbReference>
<dbReference type="PROSITE" id="PS50005">
    <property type="entry name" value="TPR"/>
    <property type="match status" value="1"/>
</dbReference>
<evidence type="ECO:0000313" key="6">
    <source>
        <dbReference type="EMBL" id="GGD55081.1"/>
    </source>
</evidence>
<feature type="coiled-coil region" evidence="3">
    <location>
        <begin position="214"/>
        <end position="265"/>
    </location>
</feature>
<organism evidence="6 7">
    <name type="scientific">Lacimicrobium alkaliphilum</name>
    <dbReference type="NCBI Taxonomy" id="1526571"/>
    <lineage>
        <taxon>Bacteria</taxon>
        <taxon>Pseudomonadati</taxon>
        <taxon>Pseudomonadota</taxon>
        <taxon>Gammaproteobacteria</taxon>
        <taxon>Alteromonadales</taxon>
        <taxon>Alteromonadaceae</taxon>
        <taxon>Lacimicrobium</taxon>
    </lineage>
</organism>
<dbReference type="SMART" id="SM00028">
    <property type="entry name" value="TPR"/>
    <property type="match status" value="3"/>
</dbReference>
<evidence type="ECO:0000256" key="4">
    <source>
        <dbReference type="SAM" id="MobiDB-lite"/>
    </source>
</evidence>
<evidence type="ECO:0000259" key="5">
    <source>
        <dbReference type="PROSITE" id="PS50110"/>
    </source>
</evidence>
<dbReference type="PROSITE" id="PS50110">
    <property type="entry name" value="RESPONSE_REGULATORY"/>
    <property type="match status" value="1"/>
</dbReference>
<feature type="repeat" description="TPR" evidence="2">
    <location>
        <begin position="239"/>
        <end position="272"/>
    </location>
</feature>
<gene>
    <name evidence="6" type="ORF">GCM10011357_08480</name>
</gene>
<reference evidence="7" key="1">
    <citation type="journal article" date="2019" name="Int. J. Syst. Evol. Microbiol.">
        <title>The Global Catalogue of Microorganisms (GCM) 10K type strain sequencing project: providing services to taxonomists for standard genome sequencing and annotation.</title>
        <authorList>
            <consortium name="The Broad Institute Genomics Platform"/>
            <consortium name="The Broad Institute Genome Sequencing Center for Infectious Disease"/>
            <person name="Wu L."/>
            <person name="Ma J."/>
        </authorList>
    </citation>
    <scope>NUCLEOTIDE SEQUENCE [LARGE SCALE GENOMIC DNA]</scope>
    <source>
        <strain evidence="7">CGMCC 1.12923</strain>
    </source>
</reference>
<accession>A0ABQ1R3R9</accession>
<dbReference type="InterPro" id="IPR052048">
    <property type="entry name" value="ST_Response_Regulator"/>
</dbReference>
<comment type="caution">
    <text evidence="6">The sequence shown here is derived from an EMBL/GenBank/DDBJ whole genome shotgun (WGS) entry which is preliminary data.</text>
</comment>
<feature type="domain" description="Response regulatory" evidence="5">
    <location>
        <begin position="14"/>
        <end position="133"/>
    </location>
</feature>
<dbReference type="SUPFAM" id="SSF52172">
    <property type="entry name" value="CheY-like"/>
    <property type="match status" value="1"/>
</dbReference>
<dbReference type="Pfam" id="PF00072">
    <property type="entry name" value="Response_reg"/>
    <property type="match status" value="1"/>
</dbReference>
<evidence type="ECO:0000313" key="7">
    <source>
        <dbReference type="Proteomes" id="UP000614272"/>
    </source>
</evidence>
<evidence type="ECO:0000256" key="2">
    <source>
        <dbReference type="PROSITE-ProRule" id="PRU00339"/>
    </source>
</evidence>
<keyword evidence="3" id="KW-0175">Coiled coil</keyword>
<dbReference type="InterPro" id="IPR001789">
    <property type="entry name" value="Sig_transdc_resp-reg_receiver"/>
</dbReference>
<dbReference type="RefSeq" id="WP_099032978.1">
    <property type="nucleotide sequence ID" value="NZ_NISX01000001.1"/>
</dbReference>
<keyword evidence="7" id="KW-1185">Reference proteome</keyword>
<evidence type="ECO:0000256" key="1">
    <source>
        <dbReference type="PROSITE-ProRule" id="PRU00169"/>
    </source>
</evidence>
<protein>
    <recommendedName>
        <fullName evidence="5">Response regulatory domain-containing protein</fullName>
    </recommendedName>
</protein>
<proteinExistence type="predicted"/>
<dbReference type="InterPro" id="IPR011006">
    <property type="entry name" value="CheY-like_superfamily"/>
</dbReference>
<dbReference type="InterPro" id="IPR019734">
    <property type="entry name" value="TPR_rpt"/>
</dbReference>
<dbReference type="PANTHER" id="PTHR43228:SF1">
    <property type="entry name" value="TWO-COMPONENT RESPONSE REGULATOR ARR22"/>
    <property type="match status" value="1"/>
</dbReference>
<dbReference type="PANTHER" id="PTHR43228">
    <property type="entry name" value="TWO-COMPONENT RESPONSE REGULATOR"/>
    <property type="match status" value="1"/>
</dbReference>
<comment type="caution">
    <text evidence="1">Lacks conserved residue(s) required for the propagation of feature annotation.</text>
</comment>
<feature type="region of interest" description="Disordered" evidence="4">
    <location>
        <begin position="540"/>
        <end position="559"/>
    </location>
</feature>
<dbReference type="InterPro" id="IPR011990">
    <property type="entry name" value="TPR-like_helical_dom_sf"/>
</dbReference>
<dbReference type="Gene3D" id="1.25.40.10">
    <property type="entry name" value="Tetratricopeptide repeat domain"/>
    <property type="match status" value="1"/>
</dbReference>
<evidence type="ECO:0000256" key="3">
    <source>
        <dbReference type="SAM" id="Coils"/>
    </source>
</evidence>
<dbReference type="Proteomes" id="UP000614272">
    <property type="component" value="Unassembled WGS sequence"/>
</dbReference>
<dbReference type="Gene3D" id="3.40.50.2300">
    <property type="match status" value="1"/>
</dbReference>
<keyword evidence="2" id="KW-0802">TPR repeat</keyword>
<dbReference type="SUPFAM" id="SSF48452">
    <property type="entry name" value="TPR-like"/>
    <property type="match status" value="1"/>
</dbReference>
<name>A0ABQ1R3R9_9ALTE</name>
<feature type="compositionally biased region" description="Polar residues" evidence="4">
    <location>
        <begin position="543"/>
        <end position="559"/>
    </location>
</feature>
<dbReference type="SMART" id="SM00448">
    <property type="entry name" value="REC"/>
    <property type="match status" value="1"/>
</dbReference>
<sequence>MMEKDDLSNLEALNVLIIDDQTLVHDILKSTFYDLGIRTVKSAENAFFGLRLCEQQRFHVVICAFNVKSDKDGFHLLEELKFKGHVTKRTILIFLSADTDESLVNSIAELQPDDFWVKPLSPAQVKKRLPHILEVKKTLYNIYQAIDNKDFGKAIYYADRHLLNPALSKYQMQLLRMKGESLLALCEMEDAEAYYRALMEKYTASWVYLGFIRILLKQDKMEEIKELLAQLTDKVETRFATYDLLAQYYIEREDYEQAYEEIKKAAELAPRNIERNKKLWDLARLTHDHQGQYKATQAMAKYAKNSIHDSPALLFNVIRSGIDLACTLTGEASLKILKQSERYITDLENNYGGNDDFKEQLVVVKARVHNAREERDRAERIVDTHVTLKATPSVEDNLDKVKVFHELGRREEAITLLDKVKKQIGGDGLTSQVVGKYIEQETSEREEVHFTPKQLNSMAVELFKKNKKVPALKSLEQALQLTPRNVRVSLSILKVLVAIHRDEGLDADQLELAARTLDILSKSKLDENQQKAFNDFVKELPQSEPSEAQSETVRAQLNS</sequence>